<sequence>MNPQHLPIHFTFGNIIYKVSYTIADDIADVFTRPVEIPSSGIPYSFDISTKQFKYRELVHIPQNTRFIDALTDFLNEHIILS</sequence>
<protein>
    <submittedName>
        <fullName evidence="1">Uncharacterized protein</fullName>
    </submittedName>
</protein>
<evidence type="ECO:0000313" key="1">
    <source>
        <dbReference type="EMBL" id="SIT31530.1"/>
    </source>
</evidence>
<dbReference type="AlphaFoldDB" id="A0A173MAB5"/>
<dbReference type="RefSeq" id="WP_076381786.1">
    <property type="nucleotide sequence ID" value="NZ_AP017422.1"/>
</dbReference>
<gene>
    <name evidence="1" type="ORF">SAMN05421788_110213</name>
</gene>
<dbReference type="Proteomes" id="UP000186917">
    <property type="component" value="Unassembled WGS sequence"/>
</dbReference>
<name>A0A173MAB5_9BACT</name>
<organism evidence="1 2">
    <name type="scientific">Filimonas lacunae</name>
    <dbReference type="NCBI Taxonomy" id="477680"/>
    <lineage>
        <taxon>Bacteria</taxon>
        <taxon>Pseudomonadati</taxon>
        <taxon>Bacteroidota</taxon>
        <taxon>Chitinophagia</taxon>
        <taxon>Chitinophagales</taxon>
        <taxon>Chitinophagaceae</taxon>
        <taxon>Filimonas</taxon>
    </lineage>
</organism>
<reference evidence="2" key="1">
    <citation type="submission" date="2017-01" db="EMBL/GenBank/DDBJ databases">
        <authorList>
            <person name="Varghese N."/>
            <person name="Submissions S."/>
        </authorList>
    </citation>
    <scope>NUCLEOTIDE SEQUENCE [LARGE SCALE GENOMIC DNA]</scope>
    <source>
        <strain evidence="2">DSM 21054</strain>
    </source>
</reference>
<dbReference type="OrthoDB" id="678016at2"/>
<accession>A0A173MAB5</accession>
<keyword evidence="2" id="KW-1185">Reference proteome</keyword>
<evidence type="ECO:0000313" key="2">
    <source>
        <dbReference type="Proteomes" id="UP000186917"/>
    </source>
</evidence>
<proteinExistence type="predicted"/>
<dbReference type="KEGG" id="fln:FLA_0468"/>
<dbReference type="EMBL" id="FTOR01000010">
    <property type="protein sequence ID" value="SIT31530.1"/>
    <property type="molecule type" value="Genomic_DNA"/>
</dbReference>